<organism evidence="2 3">
    <name type="scientific">Rhamnella rubrinervis</name>
    <dbReference type="NCBI Taxonomy" id="2594499"/>
    <lineage>
        <taxon>Eukaryota</taxon>
        <taxon>Viridiplantae</taxon>
        <taxon>Streptophyta</taxon>
        <taxon>Embryophyta</taxon>
        <taxon>Tracheophyta</taxon>
        <taxon>Spermatophyta</taxon>
        <taxon>Magnoliopsida</taxon>
        <taxon>eudicotyledons</taxon>
        <taxon>Gunneridae</taxon>
        <taxon>Pentapetalae</taxon>
        <taxon>rosids</taxon>
        <taxon>fabids</taxon>
        <taxon>Rosales</taxon>
        <taxon>Rhamnaceae</taxon>
        <taxon>rhamnoid group</taxon>
        <taxon>Rhamneae</taxon>
        <taxon>Rhamnella</taxon>
    </lineage>
</organism>
<gene>
    <name evidence="2" type="ORF">FNV43_RR09695</name>
</gene>
<keyword evidence="3" id="KW-1185">Reference proteome</keyword>
<evidence type="ECO:0000313" key="3">
    <source>
        <dbReference type="Proteomes" id="UP000796880"/>
    </source>
</evidence>
<dbReference type="EMBL" id="VOIH02000004">
    <property type="protein sequence ID" value="KAF3448971.1"/>
    <property type="molecule type" value="Genomic_DNA"/>
</dbReference>
<evidence type="ECO:0000256" key="1">
    <source>
        <dbReference type="SAM" id="MobiDB-lite"/>
    </source>
</evidence>
<dbReference type="AlphaFoldDB" id="A0A8K0MK10"/>
<dbReference type="Proteomes" id="UP000796880">
    <property type="component" value="Unassembled WGS sequence"/>
</dbReference>
<accession>A0A8K0MK10</accession>
<feature type="region of interest" description="Disordered" evidence="1">
    <location>
        <begin position="231"/>
        <end position="260"/>
    </location>
</feature>
<proteinExistence type="predicted"/>
<comment type="caution">
    <text evidence="2">The sequence shown here is derived from an EMBL/GenBank/DDBJ whole genome shotgun (WGS) entry which is preliminary data.</text>
</comment>
<protein>
    <submittedName>
        <fullName evidence="2">Uncharacterized protein</fullName>
    </submittedName>
</protein>
<name>A0A8K0MK10_9ROSA</name>
<sequence>MLSTKYFTLLFLSIRLLKNMGNESLDIFGKILKLGKVVSLGGTTPSHQVDGRLAGTSASNQVSRVHQPDVSLSVEYPVAWVEIDVGLAARPLTQAGSKEFPSPWNIHPEVVNSSQLEEWASGGGARLTESSIEEKSSRLRESSTWGCRISTQGELDLGRKNSTQGQLNLRRYVLNSRSIQPEEEVLDLGNAQPEKENFNSGNTQPEVGNLNSGSIQLMEGDFNMGRKVLNLGRAQPGEVRPQPRETSFGEEAPQPKESST</sequence>
<evidence type="ECO:0000313" key="2">
    <source>
        <dbReference type="EMBL" id="KAF3448971.1"/>
    </source>
</evidence>
<reference evidence="2" key="1">
    <citation type="submission" date="2020-03" db="EMBL/GenBank/DDBJ databases">
        <title>A high-quality chromosome-level genome assembly of a woody plant with both climbing and erect habits, Rhamnella rubrinervis.</title>
        <authorList>
            <person name="Lu Z."/>
            <person name="Yang Y."/>
            <person name="Zhu X."/>
            <person name="Sun Y."/>
        </authorList>
    </citation>
    <scope>NUCLEOTIDE SEQUENCE</scope>
    <source>
        <strain evidence="2">BYM</strain>
        <tissue evidence="2">Leaf</tissue>
    </source>
</reference>